<evidence type="ECO:0000256" key="2">
    <source>
        <dbReference type="ARBA" id="ARBA00008114"/>
    </source>
</evidence>
<organism evidence="10 11">
    <name type="scientific">Porphyromonas macacae</name>
    <dbReference type="NCBI Taxonomy" id="28115"/>
    <lineage>
        <taxon>Bacteria</taxon>
        <taxon>Pseudomonadati</taxon>
        <taxon>Bacteroidota</taxon>
        <taxon>Bacteroidia</taxon>
        <taxon>Bacteroidales</taxon>
        <taxon>Porphyromonadaceae</taxon>
        <taxon>Porphyromonas</taxon>
    </lineage>
</organism>
<feature type="transmembrane region" description="Helical" evidence="7">
    <location>
        <begin position="190"/>
        <end position="212"/>
    </location>
</feature>
<dbReference type="PANTHER" id="PTHR43840:SF15">
    <property type="entry name" value="MITOCHONDRIAL METAL TRANSPORTER 1-RELATED"/>
    <property type="match status" value="1"/>
</dbReference>
<evidence type="ECO:0000259" key="9">
    <source>
        <dbReference type="Pfam" id="PF16916"/>
    </source>
</evidence>
<dbReference type="Gene3D" id="3.30.70.1350">
    <property type="entry name" value="Cation efflux protein, cytoplasmic domain"/>
    <property type="match status" value="1"/>
</dbReference>
<evidence type="ECO:0000256" key="4">
    <source>
        <dbReference type="ARBA" id="ARBA00022692"/>
    </source>
</evidence>
<dbReference type="InterPro" id="IPR027469">
    <property type="entry name" value="Cation_efflux_TMD_sf"/>
</dbReference>
<feature type="transmembrane region" description="Helical" evidence="7">
    <location>
        <begin position="126"/>
        <end position="144"/>
    </location>
</feature>
<comment type="similarity">
    <text evidence="2">Belongs to the cation diffusion facilitator (CDF) transporter (TC 2.A.4) family.</text>
</comment>
<dbReference type="SUPFAM" id="SSF161111">
    <property type="entry name" value="Cation efflux protein transmembrane domain-like"/>
    <property type="match status" value="1"/>
</dbReference>
<evidence type="ECO:0000313" key="11">
    <source>
        <dbReference type="Proteomes" id="UP000254263"/>
    </source>
</evidence>
<dbReference type="NCBIfam" id="TIGR01297">
    <property type="entry name" value="CDF"/>
    <property type="match status" value="1"/>
</dbReference>
<dbReference type="InterPro" id="IPR002524">
    <property type="entry name" value="Cation_efflux"/>
</dbReference>
<keyword evidence="4 7" id="KW-0812">Transmembrane</keyword>
<dbReference type="InterPro" id="IPR050291">
    <property type="entry name" value="CDF_Transporter"/>
</dbReference>
<name>A0A379DGZ2_9PORP</name>
<feature type="transmembrane region" description="Helical" evidence="7">
    <location>
        <begin position="86"/>
        <end position="106"/>
    </location>
</feature>
<dbReference type="InterPro" id="IPR027470">
    <property type="entry name" value="Cation_efflux_CTD"/>
</dbReference>
<dbReference type="InterPro" id="IPR058533">
    <property type="entry name" value="Cation_efflux_TM"/>
</dbReference>
<dbReference type="AlphaFoldDB" id="A0A379DGZ2"/>
<dbReference type="SUPFAM" id="SSF160240">
    <property type="entry name" value="Cation efflux protein cytoplasmic domain-like"/>
    <property type="match status" value="1"/>
</dbReference>
<dbReference type="Proteomes" id="UP000254263">
    <property type="component" value="Unassembled WGS sequence"/>
</dbReference>
<feature type="domain" description="Cation efflux protein transmembrane" evidence="8">
    <location>
        <begin position="19"/>
        <end position="219"/>
    </location>
</feature>
<sequence>MFKSFFYTKREKEIFRVTIIGSTLNILLMGLKFVAGIWGHSSAMIADAANSLSDIITDIAMLIFIRISSKPSDEKHRYGHGKYETLSSALIAVAMIVVGASLLANSAETITGVLYREENILHPEKFALIIAIISILSKFIVFRYTKKESLVLKSSGLRAKAYDHWNDVFTSLAVLIGICAAMFLDNRWAILEPVAAALVSIIIIYTGIKLLIPAFEELLEKSLPREVEDQIHALLLEEKKILSYHRLRTRSIGSRYAIEVDIRVHGYISVSEAHDITKQIEDRLREKFGEQTHIIIHVEPEEEVDRDAD</sequence>
<keyword evidence="3" id="KW-0813">Transport</keyword>
<evidence type="ECO:0000256" key="5">
    <source>
        <dbReference type="ARBA" id="ARBA00022989"/>
    </source>
</evidence>
<dbReference type="GO" id="GO:0016020">
    <property type="term" value="C:membrane"/>
    <property type="evidence" value="ECO:0007669"/>
    <property type="project" value="UniProtKB-SubCell"/>
</dbReference>
<reference evidence="10 11" key="1">
    <citation type="submission" date="2018-06" db="EMBL/GenBank/DDBJ databases">
        <authorList>
            <consortium name="Pathogen Informatics"/>
            <person name="Doyle S."/>
        </authorList>
    </citation>
    <scope>NUCLEOTIDE SEQUENCE [LARGE SCALE GENOMIC DNA]</scope>
    <source>
        <strain evidence="10 11">NCTC13100</strain>
    </source>
</reference>
<evidence type="ECO:0000256" key="6">
    <source>
        <dbReference type="ARBA" id="ARBA00023136"/>
    </source>
</evidence>
<dbReference type="Pfam" id="PF01545">
    <property type="entry name" value="Cation_efflux"/>
    <property type="match status" value="1"/>
</dbReference>
<keyword evidence="5 7" id="KW-1133">Transmembrane helix</keyword>
<feature type="domain" description="Cation efflux protein cytoplasmic" evidence="9">
    <location>
        <begin position="223"/>
        <end position="301"/>
    </location>
</feature>
<dbReference type="InterPro" id="IPR036837">
    <property type="entry name" value="Cation_efflux_CTD_sf"/>
</dbReference>
<proteinExistence type="inferred from homology"/>
<evidence type="ECO:0000256" key="1">
    <source>
        <dbReference type="ARBA" id="ARBA00004141"/>
    </source>
</evidence>
<protein>
    <submittedName>
        <fullName evidence="10">Ferrous-iron efflux pump FieF</fullName>
    </submittedName>
</protein>
<dbReference type="FunFam" id="1.20.1510.10:FF:000006">
    <property type="entry name" value="Divalent cation efflux transporter"/>
    <property type="match status" value="1"/>
</dbReference>
<dbReference type="Pfam" id="PF16916">
    <property type="entry name" value="ZT_dimer"/>
    <property type="match status" value="1"/>
</dbReference>
<evidence type="ECO:0000313" key="10">
    <source>
        <dbReference type="EMBL" id="SUB77649.1"/>
    </source>
</evidence>
<comment type="subcellular location">
    <subcellularLocation>
        <location evidence="1">Membrane</location>
        <topology evidence="1">Multi-pass membrane protein</topology>
    </subcellularLocation>
</comment>
<evidence type="ECO:0000256" key="3">
    <source>
        <dbReference type="ARBA" id="ARBA00022448"/>
    </source>
</evidence>
<dbReference type="Gene3D" id="1.20.1510.10">
    <property type="entry name" value="Cation efflux protein transmembrane domain"/>
    <property type="match status" value="1"/>
</dbReference>
<accession>A0A379DGZ2</accession>
<evidence type="ECO:0000256" key="7">
    <source>
        <dbReference type="SAM" id="Phobius"/>
    </source>
</evidence>
<feature type="transmembrane region" description="Helical" evidence="7">
    <location>
        <begin position="14"/>
        <end position="38"/>
    </location>
</feature>
<evidence type="ECO:0000259" key="8">
    <source>
        <dbReference type="Pfam" id="PF01545"/>
    </source>
</evidence>
<gene>
    <name evidence="10" type="primary">fieF</name>
    <name evidence="10" type="ORF">NCTC13100_00779</name>
</gene>
<dbReference type="PANTHER" id="PTHR43840">
    <property type="entry name" value="MITOCHONDRIAL METAL TRANSPORTER 1-RELATED"/>
    <property type="match status" value="1"/>
</dbReference>
<keyword evidence="6 7" id="KW-0472">Membrane</keyword>
<feature type="transmembrane region" description="Helical" evidence="7">
    <location>
        <begin position="44"/>
        <end position="65"/>
    </location>
</feature>
<dbReference type="EMBL" id="UGTI01000001">
    <property type="protein sequence ID" value="SUB77649.1"/>
    <property type="molecule type" value="Genomic_DNA"/>
</dbReference>
<dbReference type="GO" id="GO:0008324">
    <property type="term" value="F:monoatomic cation transmembrane transporter activity"/>
    <property type="evidence" value="ECO:0007669"/>
    <property type="project" value="InterPro"/>
</dbReference>
<feature type="transmembrane region" description="Helical" evidence="7">
    <location>
        <begin position="165"/>
        <end position="184"/>
    </location>
</feature>
<dbReference type="RefSeq" id="WP_018361103.1">
    <property type="nucleotide sequence ID" value="NZ_UGTI01000001.1"/>
</dbReference>